<evidence type="ECO:0008006" key="2">
    <source>
        <dbReference type="Google" id="ProtNLM"/>
    </source>
</evidence>
<name>A0A0W8FM45_9ZZZZ</name>
<dbReference type="EMBL" id="LNQE01001000">
    <property type="protein sequence ID" value="KUG21968.1"/>
    <property type="molecule type" value="Genomic_DNA"/>
</dbReference>
<protein>
    <recommendedName>
        <fullName evidence="2">RsbT co-antagonist protein RsbRD N-terminal domain-containing protein</fullName>
    </recommendedName>
</protein>
<dbReference type="Gene3D" id="1.10.490.70">
    <property type="entry name" value="Histidine kinase N-terminal domain"/>
    <property type="match status" value="1"/>
</dbReference>
<sequence length="150" mass="17746">MKTYAIKYLELAENHAEKIAKAWAKDVQKNAKTPTYKSLDEEAIIYQCVRFYQNFSKMFLDEKITDDVLRYFRSYAQESYAMGIPAKETIYALILMRRHIWLYADFQAIFSSGIDQRQALDTLGRTILLFDYASYEVTKEYQELMKKGKK</sequence>
<evidence type="ECO:0000313" key="1">
    <source>
        <dbReference type="EMBL" id="KUG21968.1"/>
    </source>
</evidence>
<organism evidence="1">
    <name type="scientific">hydrocarbon metagenome</name>
    <dbReference type="NCBI Taxonomy" id="938273"/>
    <lineage>
        <taxon>unclassified sequences</taxon>
        <taxon>metagenomes</taxon>
        <taxon>ecological metagenomes</taxon>
    </lineage>
</organism>
<reference evidence="1" key="1">
    <citation type="journal article" date="2015" name="Proc. Natl. Acad. Sci. U.S.A.">
        <title>Networks of energetic and metabolic interactions define dynamics in microbial communities.</title>
        <authorList>
            <person name="Embree M."/>
            <person name="Liu J.K."/>
            <person name="Al-Bassam M.M."/>
            <person name="Zengler K."/>
        </authorList>
    </citation>
    <scope>NUCLEOTIDE SEQUENCE</scope>
</reference>
<proteinExistence type="predicted"/>
<comment type="caution">
    <text evidence="1">The sequence shown here is derived from an EMBL/GenBank/DDBJ whole genome shotgun (WGS) entry which is preliminary data.</text>
</comment>
<gene>
    <name evidence="1" type="ORF">ASZ90_008263</name>
</gene>
<accession>A0A0W8FM45</accession>
<dbReference type="AlphaFoldDB" id="A0A0W8FM45"/>